<protein>
    <recommendedName>
        <fullName evidence="4">Secreted protein</fullName>
    </recommendedName>
</protein>
<evidence type="ECO:0008006" key="4">
    <source>
        <dbReference type="Google" id="ProtNLM"/>
    </source>
</evidence>
<feature type="chain" id="PRO_5020769707" description="Secreted protein" evidence="1">
    <location>
        <begin position="26"/>
        <end position="275"/>
    </location>
</feature>
<evidence type="ECO:0000313" key="2">
    <source>
        <dbReference type="EMBL" id="TKF30023.1"/>
    </source>
</evidence>
<evidence type="ECO:0000256" key="1">
    <source>
        <dbReference type="SAM" id="SignalP"/>
    </source>
</evidence>
<gene>
    <name evidence="2" type="ORF">FCV50_14820</name>
</gene>
<dbReference type="Proteomes" id="UP000307574">
    <property type="component" value="Unassembled WGS sequence"/>
</dbReference>
<name>A0A4U1Z6P7_9VIBR</name>
<dbReference type="EMBL" id="SYUV01000051">
    <property type="protein sequence ID" value="TKF30023.1"/>
    <property type="molecule type" value="Genomic_DNA"/>
</dbReference>
<proteinExistence type="predicted"/>
<comment type="caution">
    <text evidence="2">The sequence shown here is derived from an EMBL/GenBank/DDBJ whole genome shotgun (WGS) entry which is preliminary data.</text>
</comment>
<sequence>MKQFKVLISLGLSLCVILFLPLAQASSSNIESASVSTCNVKGNLSISILGGITNNVPISCANRTERESVGKNEQSVTGDLDVDAGPMLNVAHLEAPHGTSLYQESDNTTSLIGFTEVENIEFVQGQITAEGVVGAMFIENQSDSEFLVLAPITELAYLTINGEPQTLPYPIPPNHSLYVGNISLDVNVDGIGLVSVPVNGEVTLNRVSITESSPNETKIEHSPIHIELNGEVKLLNSELVKINLVIDDYSSVDIIDIEGYESRIKMVIGKSYEDL</sequence>
<reference evidence="2 3" key="1">
    <citation type="submission" date="2019-04" db="EMBL/GenBank/DDBJ databases">
        <title>A reverse ecology approach based on a biological definition of microbial populations.</title>
        <authorList>
            <person name="Arevalo P."/>
            <person name="Vaninsberghe D."/>
            <person name="Elsherbini J."/>
            <person name="Gore J."/>
            <person name="Polz M."/>
        </authorList>
    </citation>
    <scope>NUCLEOTIDE SEQUENCE [LARGE SCALE GENOMIC DNA]</scope>
    <source>
        <strain evidence="2 3">10N.261.46.F4</strain>
    </source>
</reference>
<organism evidence="2 3">
    <name type="scientific">Vibrio kanaloae</name>
    <dbReference type="NCBI Taxonomy" id="170673"/>
    <lineage>
        <taxon>Bacteria</taxon>
        <taxon>Pseudomonadati</taxon>
        <taxon>Pseudomonadota</taxon>
        <taxon>Gammaproteobacteria</taxon>
        <taxon>Vibrionales</taxon>
        <taxon>Vibrionaceae</taxon>
        <taxon>Vibrio</taxon>
    </lineage>
</organism>
<keyword evidence="1" id="KW-0732">Signal</keyword>
<evidence type="ECO:0000313" key="3">
    <source>
        <dbReference type="Proteomes" id="UP000307574"/>
    </source>
</evidence>
<dbReference type="RefSeq" id="WP_136980713.1">
    <property type="nucleotide sequence ID" value="NZ_SYUV01000051.1"/>
</dbReference>
<dbReference type="AlphaFoldDB" id="A0A4U1Z6P7"/>
<feature type="signal peptide" evidence="1">
    <location>
        <begin position="1"/>
        <end position="25"/>
    </location>
</feature>
<accession>A0A4U1Z6P7</accession>